<keyword evidence="1" id="KW-0193">Cuticle</keyword>
<evidence type="ECO:0000256" key="1">
    <source>
        <dbReference type="PROSITE-ProRule" id="PRU00497"/>
    </source>
</evidence>
<dbReference type="Pfam" id="PF00379">
    <property type="entry name" value="Chitin_bind_4"/>
    <property type="match status" value="1"/>
</dbReference>
<proteinExistence type="predicted"/>
<dbReference type="PANTHER" id="PTHR10380">
    <property type="entry name" value="CUTICLE PROTEIN"/>
    <property type="match status" value="1"/>
</dbReference>
<feature type="chain" id="PRO_5019025607" evidence="3">
    <location>
        <begin position="19"/>
        <end position="231"/>
    </location>
</feature>
<dbReference type="InterPro" id="IPR000618">
    <property type="entry name" value="Insect_cuticle"/>
</dbReference>
<dbReference type="InterPro" id="IPR050468">
    <property type="entry name" value="Cuticle_Struct_Prot"/>
</dbReference>
<feature type="region of interest" description="Disordered" evidence="2">
    <location>
        <begin position="27"/>
        <end position="51"/>
    </location>
</feature>
<dbReference type="PROSITE" id="PS51155">
    <property type="entry name" value="CHIT_BIND_RR_2"/>
    <property type="match status" value="1"/>
</dbReference>
<dbReference type="AlphaFoldDB" id="A0A443R513"/>
<keyword evidence="3" id="KW-0732">Signal</keyword>
<evidence type="ECO:0000256" key="2">
    <source>
        <dbReference type="SAM" id="MobiDB-lite"/>
    </source>
</evidence>
<feature type="compositionally biased region" description="Pro residues" evidence="2">
    <location>
        <begin position="39"/>
        <end position="48"/>
    </location>
</feature>
<evidence type="ECO:0000313" key="4">
    <source>
        <dbReference type="EMBL" id="RWS10361.1"/>
    </source>
</evidence>
<reference evidence="4 5" key="1">
    <citation type="journal article" date="2018" name="Gigascience">
        <title>Genomes of trombidid mites reveal novel predicted allergens and laterally-transferred genes associated with secondary metabolism.</title>
        <authorList>
            <person name="Dong X."/>
            <person name="Chaisiri K."/>
            <person name="Xia D."/>
            <person name="Armstrong S.D."/>
            <person name="Fang Y."/>
            <person name="Donnelly M.J."/>
            <person name="Kadowaki T."/>
            <person name="McGarry J.W."/>
            <person name="Darby A.C."/>
            <person name="Makepeace B.L."/>
        </authorList>
    </citation>
    <scope>NUCLEOTIDE SEQUENCE [LARGE SCALE GENOMIC DNA]</scope>
    <source>
        <strain evidence="4">UoL-WK</strain>
    </source>
</reference>
<comment type="caution">
    <text evidence="4">The sequence shown here is derived from an EMBL/GenBank/DDBJ whole genome shotgun (WGS) entry which is preliminary data.</text>
</comment>
<keyword evidence="5" id="KW-1185">Reference proteome</keyword>
<gene>
    <name evidence="4" type="ORF">B4U79_07553</name>
</gene>
<dbReference type="EMBL" id="NCKU01002122">
    <property type="protein sequence ID" value="RWS10361.1"/>
    <property type="molecule type" value="Genomic_DNA"/>
</dbReference>
<dbReference type="Proteomes" id="UP000285301">
    <property type="component" value="Unassembled WGS sequence"/>
</dbReference>
<evidence type="ECO:0000256" key="3">
    <source>
        <dbReference type="SAM" id="SignalP"/>
    </source>
</evidence>
<accession>A0A443R513</accession>
<dbReference type="OrthoDB" id="6515429at2759"/>
<dbReference type="GO" id="GO:0008010">
    <property type="term" value="F:structural constituent of chitin-based larval cuticle"/>
    <property type="evidence" value="ECO:0007669"/>
    <property type="project" value="TreeGrafter"/>
</dbReference>
<dbReference type="GO" id="GO:0062129">
    <property type="term" value="C:chitin-based extracellular matrix"/>
    <property type="evidence" value="ECO:0007669"/>
    <property type="project" value="TreeGrafter"/>
</dbReference>
<evidence type="ECO:0000313" key="5">
    <source>
        <dbReference type="Proteomes" id="UP000285301"/>
    </source>
</evidence>
<organism evidence="4 5">
    <name type="scientific">Dinothrombium tinctorium</name>
    <dbReference type="NCBI Taxonomy" id="1965070"/>
    <lineage>
        <taxon>Eukaryota</taxon>
        <taxon>Metazoa</taxon>
        <taxon>Ecdysozoa</taxon>
        <taxon>Arthropoda</taxon>
        <taxon>Chelicerata</taxon>
        <taxon>Arachnida</taxon>
        <taxon>Acari</taxon>
        <taxon>Acariformes</taxon>
        <taxon>Trombidiformes</taxon>
        <taxon>Prostigmata</taxon>
        <taxon>Anystina</taxon>
        <taxon>Parasitengona</taxon>
        <taxon>Trombidioidea</taxon>
        <taxon>Trombidiidae</taxon>
        <taxon>Dinothrombium</taxon>
    </lineage>
</organism>
<name>A0A443R513_9ACAR</name>
<protein>
    <submittedName>
        <fullName evidence="4">Cuticle protein 16.8-like protein</fullName>
    </submittedName>
</protein>
<feature type="signal peptide" evidence="3">
    <location>
        <begin position="1"/>
        <end position="18"/>
    </location>
</feature>
<sequence>MSKFLILCVFITFEQCFSQLILPLRTPEPSSRRSTEAPNLPPSFPPKPSRARLENVEPLGEESNYANQPADPYNFAYNIKDEYGNTQYRKEESDGKGTIRGTYGYQDARGVFRFVEYIADAFGFRANIKSNEPGLTNSPSADVTLLAEETPRGIYESAASNLKPLQAESDELPPRSPERVLPAERVIPRVPKNVYAIRGNQPSASGILQYLVAAPVTPSTTTTDSTTVNSK</sequence>